<organism evidence="13 14">
    <name type="scientific">Sporidiobolus salmonicolor</name>
    <name type="common">Yeast-like fungus</name>
    <name type="synonym">Sporobolomyces salmonicolor</name>
    <dbReference type="NCBI Taxonomy" id="5005"/>
    <lineage>
        <taxon>Eukaryota</taxon>
        <taxon>Fungi</taxon>
        <taxon>Dikarya</taxon>
        <taxon>Basidiomycota</taxon>
        <taxon>Pucciniomycotina</taxon>
        <taxon>Microbotryomycetes</taxon>
        <taxon>Sporidiobolales</taxon>
        <taxon>Sporidiobolaceae</taxon>
        <taxon>Sporobolomyces</taxon>
    </lineage>
</organism>
<dbReference type="InterPro" id="IPR011553">
    <property type="entry name" value="Sec62_asco"/>
</dbReference>
<accession>A0A0D6EHG1</accession>
<dbReference type="InterPro" id="IPR004728">
    <property type="entry name" value="Sec62"/>
</dbReference>
<dbReference type="GO" id="GO:0005789">
    <property type="term" value="C:endoplasmic reticulum membrane"/>
    <property type="evidence" value="ECO:0007669"/>
    <property type="project" value="UniProtKB-SubCell"/>
</dbReference>
<evidence type="ECO:0000313" key="14">
    <source>
        <dbReference type="Proteomes" id="UP000243876"/>
    </source>
</evidence>
<gene>
    <name evidence="13" type="primary">SPOSA6832_00522</name>
</gene>
<dbReference type="GO" id="GO:0031204">
    <property type="term" value="P:post-translational protein targeting to membrane, translocation"/>
    <property type="evidence" value="ECO:0007669"/>
    <property type="project" value="TreeGrafter"/>
</dbReference>
<keyword evidence="7" id="KW-0653">Protein transport</keyword>
<protein>
    <recommendedName>
        <fullName evidence="3">Translocation protein SEC62</fullName>
    </recommendedName>
</protein>
<keyword evidence="4" id="KW-0813">Transport</keyword>
<sequence length="301" mass="32733">MSGNNMKDNQAKASRTSLSASLCSRSVLLVISSSPPRSLVGHLAAEMKKVVDFLRNKSAIKVRTGALGGKRVDYFKGRSAVKALRSPAYTKLSGVPPLSDDASAQALLHSLIPFTFFLRIQRGPSISSGVKAVQITPQQLFTPDEYYVWLVDPNPIRQLVLAVGMVAVVLAGVMFPLWPVKMRIGVWYLSIGVLGLIAAFFGLAIVRLILWLFTKVLLSPGIWLFPNLFADVGFVDSFIPLWAWDIAPPKKVRSSKKDKSIASDGKEKKSKKSKKDAGAPPEAVGEETGPKIVELEGSDEE</sequence>
<dbReference type="Pfam" id="PF03839">
    <property type="entry name" value="Sec62"/>
    <property type="match status" value="1"/>
</dbReference>
<keyword evidence="5 12" id="KW-0812">Transmembrane</keyword>
<evidence type="ECO:0000256" key="6">
    <source>
        <dbReference type="ARBA" id="ARBA00022824"/>
    </source>
</evidence>
<evidence type="ECO:0000256" key="8">
    <source>
        <dbReference type="ARBA" id="ARBA00022989"/>
    </source>
</evidence>
<proteinExistence type="inferred from homology"/>
<evidence type="ECO:0000256" key="2">
    <source>
        <dbReference type="ARBA" id="ARBA00010604"/>
    </source>
</evidence>
<keyword evidence="8 12" id="KW-1133">Transmembrane helix</keyword>
<evidence type="ECO:0000256" key="4">
    <source>
        <dbReference type="ARBA" id="ARBA00022448"/>
    </source>
</evidence>
<evidence type="ECO:0000256" key="7">
    <source>
        <dbReference type="ARBA" id="ARBA00022927"/>
    </source>
</evidence>
<feature type="transmembrane region" description="Helical" evidence="12">
    <location>
        <begin position="159"/>
        <end position="178"/>
    </location>
</feature>
<evidence type="ECO:0000256" key="9">
    <source>
        <dbReference type="ARBA" id="ARBA00023010"/>
    </source>
</evidence>
<keyword evidence="6" id="KW-0256">Endoplasmic reticulum</keyword>
<reference evidence="14" key="1">
    <citation type="submission" date="2015-02" db="EMBL/GenBank/DDBJ databases">
        <authorList>
            <person name="Gon?alves P."/>
        </authorList>
    </citation>
    <scope>NUCLEOTIDE SEQUENCE [LARGE SCALE GENOMIC DNA]</scope>
</reference>
<feature type="region of interest" description="Disordered" evidence="11">
    <location>
        <begin position="250"/>
        <end position="301"/>
    </location>
</feature>
<name>A0A0D6EHG1_SPOSA</name>
<dbReference type="OrthoDB" id="200187at2759"/>
<keyword evidence="9" id="KW-0811">Translocation</keyword>
<evidence type="ECO:0000256" key="10">
    <source>
        <dbReference type="ARBA" id="ARBA00023136"/>
    </source>
</evidence>
<keyword evidence="10 12" id="KW-0472">Membrane</keyword>
<dbReference type="PANTHER" id="PTHR12443">
    <property type="entry name" value="TRANSLOCATION PROTEIN SEC62"/>
    <property type="match status" value="1"/>
</dbReference>
<dbReference type="Proteomes" id="UP000243876">
    <property type="component" value="Unassembled WGS sequence"/>
</dbReference>
<comment type="similarity">
    <text evidence="2">Belongs to the SEC62 family.</text>
</comment>
<dbReference type="PANTHER" id="PTHR12443:SF9">
    <property type="entry name" value="TRANSLOCATION PROTEIN SEC62"/>
    <property type="match status" value="1"/>
</dbReference>
<evidence type="ECO:0000313" key="13">
    <source>
        <dbReference type="EMBL" id="CEQ39025.1"/>
    </source>
</evidence>
<evidence type="ECO:0000256" key="12">
    <source>
        <dbReference type="SAM" id="Phobius"/>
    </source>
</evidence>
<evidence type="ECO:0000256" key="5">
    <source>
        <dbReference type="ARBA" id="ARBA00022692"/>
    </source>
</evidence>
<feature type="compositionally biased region" description="Basic and acidic residues" evidence="11">
    <location>
        <begin position="255"/>
        <end position="267"/>
    </location>
</feature>
<dbReference type="NCBIfam" id="TIGR00869">
    <property type="entry name" value="sec62"/>
    <property type="match status" value="1"/>
</dbReference>
<dbReference type="AlphaFoldDB" id="A0A0D6EHG1"/>
<dbReference type="EMBL" id="CENE01000002">
    <property type="protein sequence ID" value="CEQ39025.1"/>
    <property type="molecule type" value="Genomic_DNA"/>
</dbReference>
<evidence type="ECO:0000256" key="11">
    <source>
        <dbReference type="SAM" id="MobiDB-lite"/>
    </source>
</evidence>
<keyword evidence="14" id="KW-1185">Reference proteome</keyword>
<evidence type="ECO:0000256" key="3">
    <source>
        <dbReference type="ARBA" id="ARBA00021257"/>
    </source>
</evidence>
<evidence type="ECO:0000256" key="1">
    <source>
        <dbReference type="ARBA" id="ARBA00004477"/>
    </source>
</evidence>
<comment type="subcellular location">
    <subcellularLocation>
        <location evidence="1">Endoplasmic reticulum membrane</location>
        <topology evidence="1">Multi-pass membrane protein</topology>
    </subcellularLocation>
</comment>
<feature type="transmembrane region" description="Helical" evidence="12">
    <location>
        <begin position="185"/>
        <end position="210"/>
    </location>
</feature>